<feature type="compositionally biased region" description="Polar residues" evidence="13">
    <location>
        <begin position="636"/>
        <end position="648"/>
    </location>
</feature>
<evidence type="ECO:0000256" key="10">
    <source>
        <dbReference type="ARBA" id="ARBA00022833"/>
    </source>
</evidence>
<organism evidence="16">
    <name type="scientific">Laccaria bicolor (strain S238N-H82 / ATCC MYA-4686)</name>
    <name type="common">Bicoloured deceiver</name>
    <name type="synonym">Laccaria laccata var. bicolor</name>
    <dbReference type="NCBI Taxonomy" id="486041"/>
    <lineage>
        <taxon>Eukaryota</taxon>
        <taxon>Fungi</taxon>
        <taxon>Dikarya</taxon>
        <taxon>Basidiomycota</taxon>
        <taxon>Agaricomycotina</taxon>
        <taxon>Agaricomycetes</taxon>
        <taxon>Agaricomycetidae</taxon>
        <taxon>Agaricales</taxon>
        <taxon>Agaricineae</taxon>
        <taxon>Hydnangiaceae</taxon>
        <taxon>Laccaria</taxon>
    </lineage>
</organism>
<keyword evidence="5" id="KW-0963">Cytoplasm</keyword>
<keyword evidence="9 12" id="KW-0863">Zinc-finger</keyword>
<evidence type="ECO:0000313" key="15">
    <source>
        <dbReference type="EMBL" id="EDR03252.1"/>
    </source>
</evidence>
<dbReference type="GO" id="GO:0005737">
    <property type="term" value="C:cytoplasm"/>
    <property type="evidence" value="ECO:0007669"/>
    <property type="project" value="UniProtKB-SubCell"/>
</dbReference>
<feature type="region of interest" description="Disordered" evidence="13">
    <location>
        <begin position="1"/>
        <end position="54"/>
    </location>
</feature>
<evidence type="ECO:0000256" key="7">
    <source>
        <dbReference type="ARBA" id="ARBA00022679"/>
    </source>
</evidence>
<keyword evidence="6" id="KW-0597">Phosphoprotein</keyword>
<evidence type="ECO:0000256" key="13">
    <source>
        <dbReference type="SAM" id="MobiDB-lite"/>
    </source>
</evidence>
<feature type="compositionally biased region" description="Low complexity" evidence="13">
    <location>
        <begin position="588"/>
        <end position="597"/>
    </location>
</feature>
<accession>B0DQ89</accession>
<feature type="domain" description="RING-type" evidence="14">
    <location>
        <begin position="82"/>
        <end position="122"/>
    </location>
</feature>
<dbReference type="InterPro" id="IPR057634">
    <property type="entry name" value="PAH_ZNF598/HEL2"/>
</dbReference>
<evidence type="ECO:0000256" key="11">
    <source>
        <dbReference type="ARBA" id="ARBA00035113"/>
    </source>
</evidence>
<dbReference type="FunCoup" id="B0DQ89">
    <property type="interactions" value="68"/>
</dbReference>
<dbReference type="InterPro" id="IPR056437">
    <property type="entry name" value="Znf-C2H2_ZNF598/HEL2"/>
</dbReference>
<proteinExistence type="inferred from homology"/>
<comment type="similarity">
    <text evidence="11">Belongs to the ZNF598/HEL2 family.</text>
</comment>
<dbReference type="Proteomes" id="UP000001194">
    <property type="component" value="Unassembled WGS sequence"/>
</dbReference>
<sequence length="791" mass="85597">MSAQVANQPRQVESRRGAPSRGGNRGRGGHRGSHHRGVRPNTKAPDSKPPTIVPDEKVGDVAAVFVADAQSAEDADDSDDVCWICAEPVKYYSVSECNHRTCHVCALRLRALYKKTDCAFCKDPQPSVIFTVSPDALFSSYATDAIPYKDAKLGITFETQEMMEDTLILLRFNCPDPDCDYIGNGWGDLKLHVRATHGKLMCELCIRSKKVFAHEHALYPPNLLPIHLPSMHHRPGKTALKDASQIEGGIHPLCEFCRECFFSGDELYPHMREKHEECFLCKRNEVRDQYFINYESLERHFNSIHHPCTQKECQAQKFVVFNSPLDLRAHMVEVHGGDMSSRDKKDARRVPAEFAFEEVGHGGRHGRRDREREREHEPPPQSHRQQLQTAPPPQAVASVTRPPGSGLRRREAFGGALTTDGSSIPQATSNNNTPGASRPSSPPHAGDADPAVLERHALFLTRLESVASNPATAVPAVRAATRGYRSSESSARDLISTIWNVLDRNLDHTAGIVNAFVDLLDEEEKKQDLLSSWRGFAIEQRRQFPDLVPTSTGSGYAGIASGRVLNAKHSTATRSSERSSRQVWDRVAQAAGSSSAAVPPLNQVPGQQRSRSPAKFPALTGGSTTASTPTPAFRQGQRNTPWSTSSATGFKAPTALPGSSSSFPSASEWRPASSSSSSASAKAAAHGGPRQAPPKLSKALFPELPTATNSRQKPQISGNVSLKNILGNSATPAVSAWAGAAVGHPAGQETPSGANETPATEGNITTAATGKGKKGKAKQKQTLFTLGTFPT</sequence>
<dbReference type="CDD" id="cd16615">
    <property type="entry name" value="RING-HC_ZNF598"/>
    <property type="match status" value="1"/>
</dbReference>
<evidence type="ECO:0000256" key="12">
    <source>
        <dbReference type="PROSITE-ProRule" id="PRU00175"/>
    </source>
</evidence>
<dbReference type="EC" id="2.3.2.27" evidence="4"/>
<evidence type="ECO:0000259" key="14">
    <source>
        <dbReference type="PROSITE" id="PS50089"/>
    </source>
</evidence>
<dbReference type="EMBL" id="DS547125">
    <property type="protein sequence ID" value="EDR03252.1"/>
    <property type="molecule type" value="Genomic_DNA"/>
</dbReference>
<name>B0DQ89_LACBS</name>
<evidence type="ECO:0000256" key="9">
    <source>
        <dbReference type="ARBA" id="ARBA00022771"/>
    </source>
</evidence>
<evidence type="ECO:0000256" key="1">
    <source>
        <dbReference type="ARBA" id="ARBA00000900"/>
    </source>
</evidence>
<keyword evidence="7" id="KW-0808">Transferase</keyword>
<feature type="compositionally biased region" description="Polar residues" evidence="13">
    <location>
        <begin position="749"/>
        <end position="764"/>
    </location>
</feature>
<dbReference type="InterPro" id="IPR044288">
    <property type="entry name" value="ZNF598/HEL2"/>
</dbReference>
<evidence type="ECO:0000313" key="16">
    <source>
        <dbReference type="Proteomes" id="UP000001194"/>
    </source>
</evidence>
<dbReference type="InterPro" id="IPR001841">
    <property type="entry name" value="Znf_RING"/>
</dbReference>
<dbReference type="GO" id="GO:0016567">
    <property type="term" value="P:protein ubiquitination"/>
    <property type="evidence" value="ECO:0007669"/>
    <property type="project" value="TreeGrafter"/>
</dbReference>
<dbReference type="RefSeq" id="XP_001886048.1">
    <property type="nucleotide sequence ID" value="XM_001886013.1"/>
</dbReference>
<protein>
    <recommendedName>
        <fullName evidence="4">RING-type E3 ubiquitin transferase</fullName>
        <ecNumber evidence="4">2.3.2.27</ecNumber>
    </recommendedName>
</protein>
<feature type="region of interest" description="Disordered" evidence="13">
    <location>
        <begin position="336"/>
        <end position="449"/>
    </location>
</feature>
<comment type="catalytic activity">
    <reaction evidence="1">
        <text>S-ubiquitinyl-[E2 ubiquitin-conjugating enzyme]-L-cysteine + [acceptor protein]-L-lysine = [E2 ubiquitin-conjugating enzyme]-L-cysteine + N(6)-ubiquitinyl-[acceptor protein]-L-lysine.</text>
        <dbReference type="EC" id="2.3.2.27"/>
    </reaction>
</comment>
<feature type="compositionally biased region" description="Low complexity" evidence="13">
    <location>
        <begin position="659"/>
        <end position="685"/>
    </location>
</feature>
<feature type="compositionally biased region" description="Basic and acidic residues" evidence="13">
    <location>
        <begin position="336"/>
        <end position="351"/>
    </location>
</feature>
<dbReference type="PANTHER" id="PTHR22938">
    <property type="entry name" value="ZINC FINGER PROTEIN 598"/>
    <property type="match status" value="1"/>
</dbReference>
<dbReference type="PANTHER" id="PTHR22938:SF0">
    <property type="entry name" value="E3 UBIQUITIN-PROTEIN LIGASE ZNF598"/>
    <property type="match status" value="1"/>
</dbReference>
<dbReference type="OrthoDB" id="3838338at2759"/>
<dbReference type="AlphaFoldDB" id="B0DQ89"/>
<dbReference type="KEGG" id="lbc:LACBIDRAFT_307478"/>
<keyword evidence="10" id="KW-0862">Zinc</keyword>
<dbReference type="Pfam" id="PF23202">
    <property type="entry name" value="PAH_ZNF598"/>
    <property type="match status" value="1"/>
</dbReference>
<comment type="subcellular location">
    <subcellularLocation>
        <location evidence="2">Cytoplasm</location>
    </subcellularLocation>
</comment>
<dbReference type="InterPro" id="IPR041888">
    <property type="entry name" value="RING-HC_ZNF598/HEL2"/>
</dbReference>
<feature type="compositionally biased region" description="Polar residues" evidence="13">
    <location>
        <begin position="419"/>
        <end position="439"/>
    </location>
</feature>
<dbReference type="InParanoid" id="B0DQ89"/>
<dbReference type="GO" id="GO:0043022">
    <property type="term" value="F:ribosome binding"/>
    <property type="evidence" value="ECO:0007669"/>
    <property type="project" value="TreeGrafter"/>
</dbReference>
<dbReference type="PROSITE" id="PS50089">
    <property type="entry name" value="ZF_RING_2"/>
    <property type="match status" value="1"/>
</dbReference>
<dbReference type="STRING" id="486041.B0DQ89"/>
<dbReference type="PROSITE" id="PS00028">
    <property type="entry name" value="ZINC_FINGER_C2H2_1"/>
    <property type="match status" value="1"/>
</dbReference>
<dbReference type="InterPro" id="IPR013087">
    <property type="entry name" value="Znf_C2H2_type"/>
</dbReference>
<keyword evidence="8" id="KW-0479">Metal-binding</keyword>
<reference evidence="15 16" key="1">
    <citation type="journal article" date="2008" name="Nature">
        <title>The genome of Laccaria bicolor provides insights into mycorrhizal symbiosis.</title>
        <authorList>
            <person name="Martin F."/>
            <person name="Aerts A."/>
            <person name="Ahren D."/>
            <person name="Brun A."/>
            <person name="Danchin E.G.J."/>
            <person name="Duchaussoy F."/>
            <person name="Gibon J."/>
            <person name="Kohler A."/>
            <person name="Lindquist E."/>
            <person name="Pereda V."/>
            <person name="Salamov A."/>
            <person name="Shapiro H.J."/>
            <person name="Wuyts J."/>
            <person name="Blaudez D."/>
            <person name="Buee M."/>
            <person name="Brokstein P."/>
            <person name="Canbaeck B."/>
            <person name="Cohen D."/>
            <person name="Courty P.E."/>
            <person name="Coutinho P.M."/>
            <person name="Delaruelle C."/>
            <person name="Detter J.C."/>
            <person name="Deveau A."/>
            <person name="DiFazio S."/>
            <person name="Duplessis S."/>
            <person name="Fraissinet-Tachet L."/>
            <person name="Lucic E."/>
            <person name="Frey-Klett P."/>
            <person name="Fourrey C."/>
            <person name="Feussner I."/>
            <person name="Gay G."/>
            <person name="Grimwood J."/>
            <person name="Hoegger P.J."/>
            <person name="Jain P."/>
            <person name="Kilaru S."/>
            <person name="Labbe J."/>
            <person name="Lin Y.C."/>
            <person name="Legue V."/>
            <person name="Le Tacon F."/>
            <person name="Marmeisse R."/>
            <person name="Melayah D."/>
            <person name="Montanini B."/>
            <person name="Muratet M."/>
            <person name="Nehls U."/>
            <person name="Niculita-Hirzel H."/>
            <person name="Oudot-Le Secq M.P."/>
            <person name="Peter M."/>
            <person name="Quesneville H."/>
            <person name="Rajashekar B."/>
            <person name="Reich M."/>
            <person name="Rouhier N."/>
            <person name="Schmutz J."/>
            <person name="Yin T."/>
            <person name="Chalot M."/>
            <person name="Henrissat B."/>
            <person name="Kuees U."/>
            <person name="Lucas S."/>
            <person name="Van de Peer Y."/>
            <person name="Podila G.K."/>
            <person name="Polle A."/>
            <person name="Pukkila P.J."/>
            <person name="Richardson P.M."/>
            <person name="Rouze P."/>
            <person name="Sanders I.R."/>
            <person name="Stajich J.E."/>
            <person name="Tunlid A."/>
            <person name="Tuskan G."/>
            <person name="Grigoriev I.V."/>
        </authorList>
    </citation>
    <scope>NUCLEOTIDE SEQUENCE [LARGE SCALE GENOMIC DNA]</scope>
    <source>
        <strain evidence="16">S238N-H82 / ATCC MYA-4686</strain>
    </source>
</reference>
<dbReference type="GeneID" id="6081681"/>
<comment type="pathway">
    <text evidence="3">Protein modification; protein ubiquitination.</text>
</comment>
<evidence type="ECO:0000256" key="4">
    <source>
        <dbReference type="ARBA" id="ARBA00012483"/>
    </source>
</evidence>
<dbReference type="InterPro" id="IPR013083">
    <property type="entry name" value="Znf_RING/FYVE/PHD"/>
</dbReference>
<feature type="compositionally biased region" description="Polar residues" evidence="13">
    <location>
        <begin position="1"/>
        <end position="11"/>
    </location>
</feature>
<dbReference type="Gene3D" id="3.30.40.10">
    <property type="entry name" value="Zinc/RING finger domain, C3HC4 (zinc finger)"/>
    <property type="match status" value="1"/>
</dbReference>
<feature type="region of interest" description="Disordered" evidence="13">
    <location>
        <begin position="568"/>
        <end position="696"/>
    </location>
</feature>
<dbReference type="Pfam" id="PF25447">
    <property type="entry name" value="RING_ZNF598"/>
    <property type="match status" value="1"/>
</dbReference>
<dbReference type="SMART" id="SM00355">
    <property type="entry name" value="ZnF_C2H2"/>
    <property type="match status" value="4"/>
</dbReference>
<evidence type="ECO:0000256" key="6">
    <source>
        <dbReference type="ARBA" id="ARBA00022553"/>
    </source>
</evidence>
<evidence type="ECO:0000256" key="2">
    <source>
        <dbReference type="ARBA" id="ARBA00004496"/>
    </source>
</evidence>
<evidence type="ECO:0000256" key="5">
    <source>
        <dbReference type="ARBA" id="ARBA00022490"/>
    </source>
</evidence>
<dbReference type="GO" id="GO:0008270">
    <property type="term" value="F:zinc ion binding"/>
    <property type="evidence" value="ECO:0007669"/>
    <property type="project" value="UniProtKB-KW"/>
</dbReference>
<evidence type="ECO:0000256" key="3">
    <source>
        <dbReference type="ARBA" id="ARBA00004906"/>
    </source>
</evidence>
<dbReference type="Pfam" id="PF23230">
    <property type="entry name" value="zf-C2H2_13"/>
    <property type="match status" value="1"/>
</dbReference>
<dbReference type="GO" id="GO:0072344">
    <property type="term" value="P:rescue of stalled ribosome"/>
    <property type="evidence" value="ECO:0007669"/>
    <property type="project" value="InterPro"/>
</dbReference>
<dbReference type="GO" id="GO:0061630">
    <property type="term" value="F:ubiquitin protein ligase activity"/>
    <property type="evidence" value="ECO:0007669"/>
    <property type="project" value="UniProtKB-EC"/>
</dbReference>
<feature type="region of interest" description="Disordered" evidence="13">
    <location>
        <begin position="743"/>
        <end position="779"/>
    </location>
</feature>
<dbReference type="HOGENOM" id="CLU_008515_0_0_1"/>
<gene>
    <name evidence="15" type="ORF">LACBIDRAFT_307478</name>
</gene>
<feature type="compositionally biased region" description="Basic residues" evidence="13">
    <location>
        <begin position="27"/>
        <end position="38"/>
    </location>
</feature>
<feature type="compositionally biased region" description="Basic and acidic residues" evidence="13">
    <location>
        <begin position="368"/>
        <end position="378"/>
    </location>
</feature>
<evidence type="ECO:0000256" key="8">
    <source>
        <dbReference type="ARBA" id="ARBA00022723"/>
    </source>
</evidence>
<keyword evidence="16" id="KW-1185">Reference proteome</keyword>
<dbReference type="SUPFAM" id="SSF57850">
    <property type="entry name" value="RING/U-box"/>
    <property type="match status" value="1"/>
</dbReference>
<feature type="compositionally biased region" description="Low complexity" evidence="13">
    <location>
        <begin position="620"/>
        <end position="632"/>
    </location>
</feature>
<feature type="compositionally biased region" description="Basic and acidic residues" evidence="13">
    <location>
        <begin position="575"/>
        <end position="584"/>
    </location>
</feature>